<dbReference type="AlphaFoldDB" id="B9XFT9"/>
<evidence type="ECO:0000313" key="3">
    <source>
        <dbReference type="Proteomes" id="UP000003688"/>
    </source>
</evidence>
<keyword evidence="1" id="KW-0812">Transmembrane</keyword>
<organism evidence="2 3">
    <name type="scientific">Pedosphaera parvula (strain Ellin514)</name>
    <dbReference type="NCBI Taxonomy" id="320771"/>
    <lineage>
        <taxon>Bacteria</taxon>
        <taxon>Pseudomonadati</taxon>
        <taxon>Verrucomicrobiota</taxon>
        <taxon>Pedosphaerae</taxon>
        <taxon>Pedosphaerales</taxon>
        <taxon>Pedosphaeraceae</taxon>
        <taxon>Pedosphaera</taxon>
    </lineage>
</organism>
<dbReference type="Proteomes" id="UP000003688">
    <property type="component" value="Unassembled WGS sequence"/>
</dbReference>
<gene>
    <name evidence="2" type="ORF">Cflav_PD4474</name>
</gene>
<sequence length="188" mass="21409">MGSENTMSDPNGDPNVWMEQISPTKVAIWREYISHLRYLSDEVWKGMKLFLTINGFVLILIFVTAGESSRLVAAVLSILGILLTLTARYILKRNRVYYLQMLMKKTLLEKELGFYDVKFAGTEVDLALPWRLGPQAIALIQENPDKWVEVQIRGPGTIVRWLFVIYEVLMGLYGLILVAVLVSVLSKM</sequence>
<proteinExistence type="predicted"/>
<evidence type="ECO:0000313" key="2">
    <source>
        <dbReference type="EMBL" id="EEF61453.1"/>
    </source>
</evidence>
<keyword evidence="3" id="KW-1185">Reference proteome</keyword>
<reference evidence="2 3" key="1">
    <citation type="journal article" date="2011" name="J. Bacteriol.">
        <title>Genome sequence of 'Pedosphaera parvula' Ellin514, an aerobic Verrucomicrobial isolate from pasture soil.</title>
        <authorList>
            <person name="Kant R."/>
            <person name="van Passel M.W."/>
            <person name="Sangwan P."/>
            <person name="Palva A."/>
            <person name="Lucas S."/>
            <person name="Copeland A."/>
            <person name="Lapidus A."/>
            <person name="Glavina Del Rio T."/>
            <person name="Dalin E."/>
            <person name="Tice H."/>
            <person name="Bruce D."/>
            <person name="Goodwin L."/>
            <person name="Pitluck S."/>
            <person name="Chertkov O."/>
            <person name="Larimer F.W."/>
            <person name="Land M.L."/>
            <person name="Hauser L."/>
            <person name="Brettin T.S."/>
            <person name="Detter J.C."/>
            <person name="Han S."/>
            <person name="de Vos W.M."/>
            <person name="Janssen P.H."/>
            <person name="Smidt H."/>
        </authorList>
    </citation>
    <scope>NUCLEOTIDE SEQUENCE [LARGE SCALE GENOMIC DNA]</scope>
    <source>
        <strain evidence="2 3">Ellin514</strain>
    </source>
</reference>
<accession>B9XFT9</accession>
<evidence type="ECO:0000256" key="1">
    <source>
        <dbReference type="SAM" id="Phobius"/>
    </source>
</evidence>
<keyword evidence="1" id="KW-0472">Membrane</keyword>
<feature type="transmembrane region" description="Helical" evidence="1">
    <location>
        <begin position="47"/>
        <end position="65"/>
    </location>
</feature>
<feature type="transmembrane region" description="Helical" evidence="1">
    <location>
        <begin position="161"/>
        <end position="185"/>
    </location>
</feature>
<comment type="caution">
    <text evidence="2">The sequence shown here is derived from an EMBL/GenBank/DDBJ whole genome shotgun (WGS) entry which is preliminary data.</text>
</comment>
<dbReference type="STRING" id="320771.Cflav_PD4474"/>
<feature type="transmembrane region" description="Helical" evidence="1">
    <location>
        <begin position="71"/>
        <end position="91"/>
    </location>
</feature>
<keyword evidence="1" id="KW-1133">Transmembrane helix</keyword>
<dbReference type="EMBL" id="ABOX02000010">
    <property type="protein sequence ID" value="EEF61453.1"/>
    <property type="molecule type" value="Genomic_DNA"/>
</dbReference>
<name>B9XFT9_PEDPL</name>
<protein>
    <submittedName>
        <fullName evidence="2">Uncharacterized protein</fullName>
    </submittedName>
</protein>